<name>A0A1J7K0V8_9PEZI</name>
<reference evidence="1 2" key="1">
    <citation type="submission" date="2016-10" db="EMBL/GenBank/DDBJ databases">
        <title>Draft genome sequence of Coniochaeta ligniaria NRRL30616, a lignocellulolytic fungus for bioabatement of inhibitors in plant biomass hydrolysates.</title>
        <authorList>
            <consortium name="DOE Joint Genome Institute"/>
            <person name="Jimenez D.J."/>
            <person name="Hector R.E."/>
            <person name="Riley R."/>
            <person name="Sun H."/>
            <person name="Grigoriev I.V."/>
            <person name="Van Elsas J.D."/>
            <person name="Nichols N.N."/>
        </authorList>
    </citation>
    <scope>NUCLEOTIDE SEQUENCE [LARGE SCALE GENOMIC DNA]</scope>
    <source>
        <strain evidence="1 2">NRRL 30616</strain>
    </source>
</reference>
<dbReference type="InParanoid" id="A0A1J7K0V8"/>
<accession>A0A1J7K0V8</accession>
<sequence>MRRVRKPLSSYLASTTPSARRHGFYRCCKTVLSARVPKIRTPNGQNNATLRLTLCGSVLTDVSAANCFFSEKKDQITDNVVSHSLQMRHRGGSGQKIC</sequence>
<evidence type="ECO:0000313" key="1">
    <source>
        <dbReference type="EMBL" id="OIW35340.1"/>
    </source>
</evidence>
<dbReference type="EMBL" id="KV875093">
    <property type="protein sequence ID" value="OIW35340.1"/>
    <property type="molecule type" value="Genomic_DNA"/>
</dbReference>
<protein>
    <submittedName>
        <fullName evidence="1">Uncharacterized protein</fullName>
    </submittedName>
</protein>
<organism evidence="1 2">
    <name type="scientific">Coniochaeta ligniaria NRRL 30616</name>
    <dbReference type="NCBI Taxonomy" id="1408157"/>
    <lineage>
        <taxon>Eukaryota</taxon>
        <taxon>Fungi</taxon>
        <taxon>Dikarya</taxon>
        <taxon>Ascomycota</taxon>
        <taxon>Pezizomycotina</taxon>
        <taxon>Sordariomycetes</taxon>
        <taxon>Sordariomycetidae</taxon>
        <taxon>Coniochaetales</taxon>
        <taxon>Coniochaetaceae</taxon>
        <taxon>Coniochaeta</taxon>
    </lineage>
</organism>
<proteinExistence type="predicted"/>
<dbReference type="Proteomes" id="UP000182658">
    <property type="component" value="Unassembled WGS sequence"/>
</dbReference>
<gene>
    <name evidence="1" type="ORF">CONLIGDRAFT_54175</name>
</gene>
<keyword evidence="2" id="KW-1185">Reference proteome</keyword>
<evidence type="ECO:0000313" key="2">
    <source>
        <dbReference type="Proteomes" id="UP000182658"/>
    </source>
</evidence>
<dbReference type="AlphaFoldDB" id="A0A1J7K0V8"/>